<evidence type="ECO:0000313" key="2">
    <source>
        <dbReference type="EMBL" id="KHN26479.1"/>
    </source>
</evidence>
<gene>
    <name evidence="2" type="ORF">glysoja_044159</name>
</gene>
<reference evidence="2" key="1">
    <citation type="submission" date="2014-07" db="EMBL/GenBank/DDBJ databases">
        <title>Identification of a novel salt tolerance gene in wild soybean by whole-genome sequencing.</title>
        <authorList>
            <person name="Lam H.-M."/>
            <person name="Qi X."/>
            <person name="Li M.-W."/>
            <person name="Liu X."/>
            <person name="Xie M."/>
            <person name="Ni M."/>
            <person name="Xu X."/>
        </authorList>
    </citation>
    <scope>NUCLEOTIDE SEQUENCE [LARGE SCALE GENOMIC DNA]</scope>
    <source>
        <tissue evidence="2">Root</tissue>
    </source>
</reference>
<feature type="chain" id="PRO_5002076546" evidence="1">
    <location>
        <begin position="25"/>
        <end position="77"/>
    </location>
</feature>
<organism evidence="2">
    <name type="scientific">Glycine soja</name>
    <name type="common">Wild soybean</name>
    <dbReference type="NCBI Taxonomy" id="3848"/>
    <lineage>
        <taxon>Eukaryota</taxon>
        <taxon>Viridiplantae</taxon>
        <taxon>Streptophyta</taxon>
        <taxon>Embryophyta</taxon>
        <taxon>Tracheophyta</taxon>
        <taxon>Spermatophyta</taxon>
        <taxon>Magnoliopsida</taxon>
        <taxon>eudicotyledons</taxon>
        <taxon>Gunneridae</taxon>
        <taxon>Pentapetalae</taxon>
        <taxon>rosids</taxon>
        <taxon>fabids</taxon>
        <taxon>Fabales</taxon>
        <taxon>Fabaceae</taxon>
        <taxon>Papilionoideae</taxon>
        <taxon>50 kb inversion clade</taxon>
        <taxon>NPAAA clade</taxon>
        <taxon>indigoferoid/millettioid clade</taxon>
        <taxon>Phaseoleae</taxon>
        <taxon>Glycine</taxon>
        <taxon>Glycine subgen. Soja</taxon>
    </lineage>
</organism>
<accession>A0A0B2R2J3</accession>
<evidence type="ECO:0000256" key="1">
    <source>
        <dbReference type="SAM" id="SignalP"/>
    </source>
</evidence>
<dbReference type="AlphaFoldDB" id="A0A0B2R2J3"/>
<sequence length="77" mass="8518">MDTSRYSVGKLAFLLAMIFLIASGMCMESKTITGTLPKECSRDMDCRPYGCEILTPCGCLRKCIDFVCRCPNEAPPN</sequence>
<proteinExistence type="predicted"/>
<dbReference type="Proteomes" id="UP000053555">
    <property type="component" value="Unassembled WGS sequence"/>
</dbReference>
<protein>
    <submittedName>
        <fullName evidence="2">Uncharacterized protein</fullName>
    </submittedName>
</protein>
<feature type="signal peptide" evidence="1">
    <location>
        <begin position="1"/>
        <end position="24"/>
    </location>
</feature>
<dbReference type="EMBL" id="KN653863">
    <property type="protein sequence ID" value="KHN26479.1"/>
    <property type="molecule type" value="Genomic_DNA"/>
</dbReference>
<name>A0A0B2R2J3_GLYSO</name>
<keyword evidence="1" id="KW-0732">Signal</keyword>